<dbReference type="RefSeq" id="XP_033454985.1">
    <property type="nucleotide sequence ID" value="XM_033608128.1"/>
</dbReference>
<dbReference type="Proteomes" id="UP000504637">
    <property type="component" value="Unplaced"/>
</dbReference>
<proteinExistence type="predicted"/>
<name>A0A6J3LRP3_9PEZI</name>
<keyword evidence="1" id="KW-1185">Reference proteome</keyword>
<evidence type="ECO:0000313" key="1">
    <source>
        <dbReference type="Proteomes" id="UP000504637"/>
    </source>
</evidence>
<organism evidence="2">
    <name type="scientific">Dissoconium aciculare CBS 342.82</name>
    <dbReference type="NCBI Taxonomy" id="1314786"/>
    <lineage>
        <taxon>Eukaryota</taxon>
        <taxon>Fungi</taxon>
        <taxon>Dikarya</taxon>
        <taxon>Ascomycota</taxon>
        <taxon>Pezizomycotina</taxon>
        <taxon>Dothideomycetes</taxon>
        <taxon>Dothideomycetidae</taxon>
        <taxon>Mycosphaerellales</taxon>
        <taxon>Dissoconiaceae</taxon>
        <taxon>Dissoconium</taxon>
    </lineage>
</organism>
<sequence length="144" mass="15834">MELLSSTLLWKTWWELPSSSSVLRSPAPVSHNAPPPASHAFLLEATTRVNALLTAAGRDISTQILSPALAAFPRRPEIILNALRALMEIVLPTPAPPANWNFRTDNHGRVLSESDKAKFGVLLEIVRFAGKGEIWTYGRGVGWR</sequence>
<reference evidence="2" key="2">
    <citation type="submission" date="2020-04" db="EMBL/GenBank/DDBJ databases">
        <authorList>
            <consortium name="NCBI Genome Project"/>
        </authorList>
    </citation>
    <scope>NUCLEOTIDE SEQUENCE</scope>
    <source>
        <strain evidence="2">CBS 342.82</strain>
    </source>
</reference>
<protein>
    <submittedName>
        <fullName evidence="2">Uncharacterized protein</fullName>
    </submittedName>
</protein>
<gene>
    <name evidence="2" type="ORF">K489DRAFT_414129</name>
</gene>
<evidence type="ECO:0000313" key="2">
    <source>
        <dbReference type="RefSeq" id="XP_033454985.1"/>
    </source>
</evidence>
<dbReference type="GeneID" id="54365927"/>
<accession>A0A6J3LRP3</accession>
<reference evidence="2" key="1">
    <citation type="submission" date="2020-01" db="EMBL/GenBank/DDBJ databases">
        <authorList>
            <consortium name="DOE Joint Genome Institute"/>
            <person name="Haridas S."/>
            <person name="Albert R."/>
            <person name="Binder M."/>
            <person name="Bloem J."/>
            <person name="Labutti K."/>
            <person name="Salamov A."/>
            <person name="Andreopoulos B."/>
            <person name="Baker S.E."/>
            <person name="Barry K."/>
            <person name="Bills G."/>
            <person name="Bluhm B.H."/>
            <person name="Cannon C."/>
            <person name="Castanera R."/>
            <person name="Culley D.E."/>
            <person name="Daum C."/>
            <person name="Ezra D."/>
            <person name="Gonzalez J.B."/>
            <person name="Henrissat B."/>
            <person name="Kuo A."/>
            <person name="Liang C."/>
            <person name="Lipzen A."/>
            <person name="Lutzoni F."/>
            <person name="Magnuson J."/>
            <person name="Mondo S."/>
            <person name="Nolan M."/>
            <person name="Ohm R."/>
            <person name="Pangilinan J."/>
            <person name="Park H.-J."/>
            <person name="Ramirez L."/>
            <person name="Alfaro M."/>
            <person name="Sun H."/>
            <person name="Tritt A."/>
            <person name="Yoshinaga Y."/>
            <person name="Zwiers L.-H."/>
            <person name="Turgeon B.G."/>
            <person name="Goodwin S.B."/>
            <person name="Spatafora J.W."/>
            <person name="Crous P.W."/>
            <person name="Grigoriev I.V."/>
        </authorList>
    </citation>
    <scope>NUCLEOTIDE SEQUENCE</scope>
    <source>
        <strain evidence="2">CBS 342.82</strain>
    </source>
</reference>
<reference evidence="2" key="3">
    <citation type="submission" date="2025-08" db="UniProtKB">
        <authorList>
            <consortium name="RefSeq"/>
        </authorList>
    </citation>
    <scope>IDENTIFICATION</scope>
    <source>
        <strain evidence="2">CBS 342.82</strain>
    </source>
</reference>
<dbReference type="AlphaFoldDB" id="A0A6J3LRP3"/>